<feature type="non-terminal residue" evidence="2">
    <location>
        <position position="1"/>
    </location>
</feature>
<name>A0A0B6YS52_9EUPU</name>
<dbReference type="InterPro" id="IPR052579">
    <property type="entry name" value="Zinc_finger_SWIM"/>
</dbReference>
<sequence length="201" mass="23131">SVKIKKEKKEKVLKNSAKKLVRRNLIKKEGKAAEIKFAGSINSPKKFLTRPRSLQEFVEGLRQNEDVTVEVIEDDRGNMKGMFWQDGVMKSRFDSYPELLIVGSCNDLNRLKTSVVFQLMVNGNGESEVASLFLISSHDLDVFTSLLNIFRNHNTAWLRTRTVLTSKDLKHRHVYRSCFPDASLHVCRFQVIEEMKRDISA</sequence>
<evidence type="ECO:0000313" key="2">
    <source>
        <dbReference type="EMBL" id="CEK58606.1"/>
    </source>
</evidence>
<reference evidence="2" key="1">
    <citation type="submission" date="2014-12" db="EMBL/GenBank/DDBJ databases">
        <title>Insight into the proteome of Arion vulgaris.</title>
        <authorList>
            <person name="Aradska J."/>
            <person name="Bulat T."/>
            <person name="Smidak R."/>
            <person name="Sarate P."/>
            <person name="Gangsoo J."/>
            <person name="Sialana F."/>
            <person name="Bilban M."/>
            <person name="Lubec G."/>
        </authorList>
    </citation>
    <scope>NUCLEOTIDE SEQUENCE</scope>
    <source>
        <tissue evidence="2">Skin</tissue>
    </source>
</reference>
<protein>
    <recommendedName>
        <fullName evidence="1">ZSWIM1/3 RNaseH-like domain-containing protein</fullName>
    </recommendedName>
</protein>
<dbReference type="InterPro" id="IPR048324">
    <property type="entry name" value="ZSWIM1-3_RNaseH-like"/>
</dbReference>
<feature type="domain" description="ZSWIM1/3 RNaseH-like" evidence="1">
    <location>
        <begin position="61"/>
        <end position="183"/>
    </location>
</feature>
<dbReference type="EMBL" id="HACG01011741">
    <property type="protein sequence ID" value="CEK58606.1"/>
    <property type="molecule type" value="Transcribed_RNA"/>
</dbReference>
<dbReference type="PANTHER" id="PTHR31569:SF4">
    <property type="entry name" value="SWIM-TYPE DOMAIN-CONTAINING PROTEIN"/>
    <property type="match status" value="1"/>
</dbReference>
<dbReference type="Pfam" id="PF21056">
    <property type="entry name" value="ZSWIM1-3_RNaseH-like"/>
    <property type="match status" value="1"/>
</dbReference>
<organism evidence="2">
    <name type="scientific">Arion vulgaris</name>
    <dbReference type="NCBI Taxonomy" id="1028688"/>
    <lineage>
        <taxon>Eukaryota</taxon>
        <taxon>Metazoa</taxon>
        <taxon>Spiralia</taxon>
        <taxon>Lophotrochozoa</taxon>
        <taxon>Mollusca</taxon>
        <taxon>Gastropoda</taxon>
        <taxon>Heterobranchia</taxon>
        <taxon>Euthyneura</taxon>
        <taxon>Panpulmonata</taxon>
        <taxon>Eupulmonata</taxon>
        <taxon>Stylommatophora</taxon>
        <taxon>Helicina</taxon>
        <taxon>Arionoidea</taxon>
        <taxon>Arionidae</taxon>
        <taxon>Arion</taxon>
    </lineage>
</organism>
<accession>A0A0B6YS52</accession>
<feature type="non-terminal residue" evidence="2">
    <location>
        <position position="201"/>
    </location>
</feature>
<evidence type="ECO:0000259" key="1">
    <source>
        <dbReference type="Pfam" id="PF21056"/>
    </source>
</evidence>
<dbReference type="PANTHER" id="PTHR31569">
    <property type="entry name" value="SWIM-TYPE DOMAIN-CONTAINING PROTEIN"/>
    <property type="match status" value="1"/>
</dbReference>
<gene>
    <name evidence="2" type="primary">ORF33623</name>
</gene>
<dbReference type="AlphaFoldDB" id="A0A0B6YS52"/>
<proteinExistence type="predicted"/>